<reference evidence="9 10" key="1">
    <citation type="submission" date="2020-04" db="EMBL/GenBank/DDBJ databases">
        <authorList>
            <person name="De Canck E."/>
        </authorList>
    </citation>
    <scope>NUCLEOTIDE SEQUENCE [LARGE SCALE GENOMIC DNA]</scope>
    <source>
        <strain evidence="9 10">LMG 24238</strain>
    </source>
</reference>
<dbReference type="Gene3D" id="3.50.50.60">
    <property type="entry name" value="FAD/NAD(P)-binding domain"/>
    <property type="match status" value="1"/>
</dbReference>
<gene>
    <name evidence="9" type="primary">betA_2</name>
    <name evidence="9" type="ORF">LMG24238_04557</name>
</gene>
<sequence length="548" mass="57443">MKMSRREVLIAGAAATIAAVGTVTGTASAIAVEKQSGSTESGRPSKSAKHFDILIVGGGSAGAVLAARLSANSQRRVLLLEAGPNFAPNDYPQVLKDANIVAGSPAYDWHYHTDDAASLGHDIPVPRGRVIGGSSAVNAAVAIRAREADFARWAKRGIEGWSWEDVLAAYKSMENTPSGDDAWHGRSGPFPIRQRTAAENTPSMRAFVAGAQTLGLKHVSDFNGANQHGAGPYTLNVVDGVRINTGMAYLTAAVRARPNLTIQGGAEVDRVVFEGKRAVGVKLVDGHVLSAGEVILASGAFGSPAILMRSGIGPAAHLAEFGIATVADLPVGNRLQDHPFFYNVYALKREANAMKPASGALVWTRSQSAGPGDLDLHISGTHLIDPKVSPTGGAIVLACAVTLPKSIGQLRLSSRDPRAAPDIRYNFFDDQNDLDRLVEAVQLSRRIGRSAPFLDVIDHEMAPGNTVDDGKALRANIVSNVAAYLHPTSTVPMGADSDPTAVVDAWGKVRGVEALRVVDASIIPDIPSAPTNVTTIMVAERIAAKLSA</sequence>
<proteinExistence type="inferred from homology"/>
<dbReference type="GeneID" id="97043168"/>
<feature type="domain" description="Glucose-methanol-choline oxidoreductase N-terminal" evidence="7">
    <location>
        <begin position="128"/>
        <end position="151"/>
    </location>
</feature>
<keyword evidence="4 5" id="KW-0274">FAD</keyword>
<dbReference type="PANTHER" id="PTHR11552">
    <property type="entry name" value="GLUCOSE-METHANOL-CHOLINE GMC OXIDOREDUCTASE"/>
    <property type="match status" value="1"/>
</dbReference>
<dbReference type="GO" id="GO:0016020">
    <property type="term" value="C:membrane"/>
    <property type="evidence" value="ECO:0007669"/>
    <property type="project" value="TreeGrafter"/>
</dbReference>
<comment type="similarity">
    <text evidence="2 6">Belongs to the GMC oxidoreductase family.</text>
</comment>
<dbReference type="PIRSF" id="PIRSF000137">
    <property type="entry name" value="Alcohol_oxidase"/>
    <property type="match status" value="1"/>
</dbReference>
<comment type="cofactor">
    <cofactor evidence="1 5">
        <name>FAD</name>
        <dbReference type="ChEBI" id="CHEBI:57692"/>
    </cofactor>
</comment>
<dbReference type="PROSITE" id="PS00623">
    <property type="entry name" value="GMC_OXRED_1"/>
    <property type="match status" value="1"/>
</dbReference>
<dbReference type="InterPro" id="IPR000172">
    <property type="entry name" value="GMC_OxRdtase_N"/>
</dbReference>
<dbReference type="SUPFAM" id="SSF51905">
    <property type="entry name" value="FAD/NAD(P)-binding domain"/>
    <property type="match status" value="1"/>
</dbReference>
<name>A0A6J5BS77_9BURK</name>
<dbReference type="Proteomes" id="UP000494255">
    <property type="component" value="Unassembled WGS sequence"/>
</dbReference>
<keyword evidence="9" id="KW-0560">Oxidoreductase</keyword>
<organism evidence="9 10">
    <name type="scientific">Paraburkholderia sediminicola</name>
    <dbReference type="NCBI Taxonomy" id="458836"/>
    <lineage>
        <taxon>Bacteria</taxon>
        <taxon>Pseudomonadati</taxon>
        <taxon>Pseudomonadota</taxon>
        <taxon>Betaproteobacteria</taxon>
        <taxon>Burkholderiales</taxon>
        <taxon>Burkholderiaceae</taxon>
        <taxon>Paraburkholderia</taxon>
    </lineage>
</organism>
<evidence type="ECO:0000313" key="10">
    <source>
        <dbReference type="Proteomes" id="UP000494255"/>
    </source>
</evidence>
<dbReference type="AlphaFoldDB" id="A0A6J5BS77"/>
<dbReference type="GO" id="GO:0019285">
    <property type="term" value="P:glycine betaine biosynthetic process from choline"/>
    <property type="evidence" value="ECO:0007669"/>
    <property type="project" value="TreeGrafter"/>
</dbReference>
<evidence type="ECO:0000259" key="8">
    <source>
        <dbReference type="PROSITE" id="PS00624"/>
    </source>
</evidence>
<evidence type="ECO:0000256" key="4">
    <source>
        <dbReference type="ARBA" id="ARBA00022827"/>
    </source>
</evidence>
<evidence type="ECO:0000313" key="9">
    <source>
        <dbReference type="EMBL" id="CAB3716486.1"/>
    </source>
</evidence>
<dbReference type="Gene3D" id="3.30.410.40">
    <property type="match status" value="1"/>
</dbReference>
<protein>
    <submittedName>
        <fullName evidence="9">Oxygen-dependent choline dehydrogenase</fullName>
        <ecNumber evidence="9">1.1.99.1</ecNumber>
    </submittedName>
</protein>
<evidence type="ECO:0000256" key="1">
    <source>
        <dbReference type="ARBA" id="ARBA00001974"/>
    </source>
</evidence>
<feature type="binding site" evidence="5">
    <location>
        <position position="268"/>
    </location>
    <ligand>
        <name>FAD</name>
        <dbReference type="ChEBI" id="CHEBI:57692"/>
    </ligand>
</feature>
<keyword evidence="3 6" id="KW-0285">Flavoprotein</keyword>
<evidence type="ECO:0000256" key="2">
    <source>
        <dbReference type="ARBA" id="ARBA00010790"/>
    </source>
</evidence>
<dbReference type="InterPro" id="IPR007867">
    <property type="entry name" value="GMC_OxRtase_C"/>
</dbReference>
<evidence type="ECO:0000256" key="6">
    <source>
        <dbReference type="RuleBase" id="RU003968"/>
    </source>
</evidence>
<feature type="binding site" evidence="5">
    <location>
        <begin position="138"/>
        <end position="141"/>
    </location>
    <ligand>
        <name>FAD</name>
        <dbReference type="ChEBI" id="CHEBI:57692"/>
    </ligand>
</feature>
<dbReference type="Pfam" id="PF05199">
    <property type="entry name" value="GMC_oxred_C"/>
    <property type="match status" value="1"/>
</dbReference>
<feature type="binding site" evidence="5">
    <location>
        <position position="484"/>
    </location>
    <ligand>
        <name>substrate</name>
    </ligand>
</feature>
<evidence type="ECO:0000256" key="5">
    <source>
        <dbReference type="PIRSR" id="PIRSR000137-2"/>
    </source>
</evidence>
<evidence type="ECO:0000259" key="7">
    <source>
        <dbReference type="PROSITE" id="PS00623"/>
    </source>
</evidence>
<dbReference type="PANTHER" id="PTHR11552:SF147">
    <property type="entry name" value="CHOLINE DEHYDROGENASE, MITOCHONDRIAL"/>
    <property type="match status" value="1"/>
</dbReference>
<dbReference type="EC" id="1.1.99.1" evidence="9"/>
<dbReference type="RefSeq" id="WP_175052449.1">
    <property type="nucleotide sequence ID" value="NZ_CADIKC010000006.1"/>
</dbReference>
<evidence type="ECO:0000256" key="3">
    <source>
        <dbReference type="ARBA" id="ARBA00022630"/>
    </source>
</evidence>
<dbReference type="GO" id="GO:0008812">
    <property type="term" value="F:choline dehydrogenase activity"/>
    <property type="evidence" value="ECO:0007669"/>
    <property type="project" value="UniProtKB-EC"/>
</dbReference>
<feature type="domain" description="Glucose-methanol-choline oxidoreductase N-terminal" evidence="8">
    <location>
        <begin position="299"/>
        <end position="313"/>
    </location>
</feature>
<dbReference type="PROSITE" id="PS51318">
    <property type="entry name" value="TAT"/>
    <property type="match status" value="1"/>
</dbReference>
<feature type="binding site" evidence="5">
    <location>
        <position position="130"/>
    </location>
    <ligand>
        <name>FAD</name>
        <dbReference type="ChEBI" id="CHEBI:57692"/>
    </ligand>
</feature>
<dbReference type="InterPro" id="IPR006311">
    <property type="entry name" value="TAT_signal"/>
</dbReference>
<keyword evidence="10" id="KW-1185">Reference proteome</keyword>
<dbReference type="EMBL" id="CADIKC010000006">
    <property type="protein sequence ID" value="CAB3716486.1"/>
    <property type="molecule type" value="Genomic_DNA"/>
</dbReference>
<accession>A0A6J5BS77</accession>
<dbReference type="GO" id="GO:0050660">
    <property type="term" value="F:flavin adenine dinucleotide binding"/>
    <property type="evidence" value="ECO:0007669"/>
    <property type="project" value="InterPro"/>
</dbReference>
<dbReference type="InterPro" id="IPR012132">
    <property type="entry name" value="GMC_OxRdtase"/>
</dbReference>
<dbReference type="InterPro" id="IPR036188">
    <property type="entry name" value="FAD/NAD-bd_sf"/>
</dbReference>
<dbReference type="SUPFAM" id="SSF54373">
    <property type="entry name" value="FAD-linked reductases, C-terminal domain"/>
    <property type="match status" value="1"/>
</dbReference>
<dbReference type="Pfam" id="PF00732">
    <property type="entry name" value="GMC_oxred_N"/>
    <property type="match status" value="1"/>
</dbReference>
<dbReference type="PROSITE" id="PS00624">
    <property type="entry name" value="GMC_OXRED_2"/>
    <property type="match status" value="1"/>
</dbReference>